<accession>A0A2S1LDB5</accession>
<name>A0A2S1LDB5_9FLAO</name>
<dbReference type="KEGG" id="ffa:FFWV33_09430"/>
<evidence type="ECO:0000313" key="2">
    <source>
        <dbReference type="Proteomes" id="UP000244527"/>
    </source>
</evidence>
<keyword evidence="2" id="KW-1185">Reference proteome</keyword>
<reference evidence="1 2" key="1">
    <citation type="submission" date="2017-04" db="EMBL/GenBank/DDBJ databases">
        <title>Compelte genome sequence of WV33.</title>
        <authorList>
            <person name="Lee P.C."/>
        </authorList>
    </citation>
    <scope>NUCLEOTIDE SEQUENCE [LARGE SCALE GENOMIC DNA]</scope>
    <source>
        <strain evidence="1 2">WV33</strain>
    </source>
</reference>
<sequence length="141" mass="16142">MRYLFFGVFSIFILTINIACTEDSEYIVKADFIYFNDTNYVIELISSAKINPNSSLKISFEGEGSKTTDHNSYVPPYPFGDGTVIKYDDIKCDFLNPGTKAGRGEGPSGIQNYEFKKISERYYEFTFRFTEADFEQAENCN</sequence>
<dbReference type="EMBL" id="CP020918">
    <property type="protein sequence ID" value="AWG21745.1"/>
    <property type="molecule type" value="Genomic_DNA"/>
</dbReference>
<evidence type="ECO:0000313" key="1">
    <source>
        <dbReference type="EMBL" id="AWG21745.1"/>
    </source>
</evidence>
<dbReference type="AlphaFoldDB" id="A0A2S1LDB5"/>
<gene>
    <name evidence="1" type="ORF">FFWV33_09430</name>
</gene>
<dbReference type="Proteomes" id="UP000244527">
    <property type="component" value="Chromosome"/>
</dbReference>
<protein>
    <submittedName>
        <fullName evidence="1">Uncharacterized protein</fullName>
    </submittedName>
</protein>
<organism evidence="1 2">
    <name type="scientific">Flavobacterium faecale</name>
    <dbReference type="NCBI Taxonomy" id="1355330"/>
    <lineage>
        <taxon>Bacteria</taxon>
        <taxon>Pseudomonadati</taxon>
        <taxon>Bacteroidota</taxon>
        <taxon>Flavobacteriia</taxon>
        <taxon>Flavobacteriales</taxon>
        <taxon>Flavobacteriaceae</taxon>
        <taxon>Flavobacterium</taxon>
    </lineage>
</organism>
<proteinExistence type="predicted"/>